<evidence type="ECO:0000313" key="1">
    <source>
        <dbReference type="EMBL" id="PSJ60601.1"/>
    </source>
</evidence>
<dbReference type="AlphaFoldDB" id="A0A2P7SE67"/>
<organism evidence="1 2">
    <name type="scientific">Kumtagia ephedrae</name>
    <dbReference type="NCBI Taxonomy" id="2116701"/>
    <lineage>
        <taxon>Bacteria</taxon>
        <taxon>Pseudomonadati</taxon>
        <taxon>Pseudomonadota</taxon>
        <taxon>Alphaproteobacteria</taxon>
        <taxon>Hyphomicrobiales</taxon>
        <taxon>Phyllobacteriaceae</taxon>
        <taxon>Kumtagia</taxon>
    </lineage>
</organism>
<dbReference type="Proteomes" id="UP000241229">
    <property type="component" value="Unassembled WGS sequence"/>
</dbReference>
<dbReference type="RefSeq" id="WP_106772336.1">
    <property type="nucleotide sequence ID" value="NZ_PXYK01000009.1"/>
</dbReference>
<sequence length="117" mass="13878">MQPTISIEDTTIWISHVKDAKLKQRLDQMEENDTIHLVADGVVGRWVKMRRGRDGRPTRGIRPDGEMKSIWNEWFRQRKGDRIIVHEVRLADDYLREGSVLFSEWESPEDEEAFRDL</sequence>
<dbReference type="OrthoDB" id="8369756at2"/>
<dbReference type="EMBL" id="PXYK01000009">
    <property type="protein sequence ID" value="PSJ60601.1"/>
    <property type="molecule type" value="Genomic_DNA"/>
</dbReference>
<keyword evidence="2" id="KW-1185">Reference proteome</keyword>
<comment type="caution">
    <text evidence="1">The sequence shown here is derived from an EMBL/GenBank/DDBJ whole genome shotgun (WGS) entry which is preliminary data.</text>
</comment>
<reference evidence="1 2" key="1">
    <citation type="submission" date="2018-03" db="EMBL/GenBank/DDBJ databases">
        <title>The draft genome of Mesorhizobium sp. 6GN-30.</title>
        <authorList>
            <person name="Liu L."/>
            <person name="Li L."/>
            <person name="Wang T."/>
            <person name="Zhang X."/>
            <person name="Liang L."/>
        </authorList>
    </citation>
    <scope>NUCLEOTIDE SEQUENCE [LARGE SCALE GENOMIC DNA]</scope>
    <source>
        <strain evidence="1 2">6GN30</strain>
    </source>
</reference>
<accession>A0A2P7SE67</accession>
<name>A0A2P7SE67_9HYPH</name>
<evidence type="ECO:0000313" key="2">
    <source>
        <dbReference type="Proteomes" id="UP000241229"/>
    </source>
</evidence>
<gene>
    <name evidence="1" type="ORF">C7I84_11555</name>
</gene>
<protein>
    <submittedName>
        <fullName evidence="1">Uncharacterized protein</fullName>
    </submittedName>
</protein>
<proteinExistence type="predicted"/>